<dbReference type="AlphaFoldDB" id="A0A1B2J912"/>
<keyword evidence="10" id="KW-0346">Stress response</keyword>
<organism evidence="17 18">
    <name type="scientific">Komagataella pastoris</name>
    <name type="common">Yeast</name>
    <name type="synonym">Pichia pastoris</name>
    <dbReference type="NCBI Taxonomy" id="4922"/>
    <lineage>
        <taxon>Eukaryota</taxon>
        <taxon>Fungi</taxon>
        <taxon>Dikarya</taxon>
        <taxon>Ascomycota</taxon>
        <taxon>Saccharomycotina</taxon>
        <taxon>Pichiomycetes</taxon>
        <taxon>Pichiales</taxon>
        <taxon>Pichiaceae</taxon>
        <taxon>Komagataella</taxon>
    </lineage>
</organism>
<dbReference type="SUPFAM" id="SSF50044">
    <property type="entry name" value="SH3-domain"/>
    <property type="match status" value="1"/>
</dbReference>
<comment type="subunit">
    <text evidence="3">Forms homooligomers.</text>
</comment>
<evidence type="ECO:0000313" key="18">
    <source>
        <dbReference type="Proteomes" id="UP000094565"/>
    </source>
</evidence>
<feature type="transmembrane region" description="Helical" evidence="15">
    <location>
        <begin position="101"/>
        <end position="120"/>
    </location>
</feature>
<evidence type="ECO:0000256" key="2">
    <source>
        <dbReference type="ARBA" id="ARBA00009739"/>
    </source>
</evidence>
<accession>A0A1B2J912</accession>
<proteinExistence type="inferred from homology"/>
<evidence type="ECO:0000256" key="1">
    <source>
        <dbReference type="ARBA" id="ARBA00004651"/>
    </source>
</evidence>
<keyword evidence="7" id="KW-1003">Cell membrane</keyword>
<dbReference type="InterPro" id="IPR035522">
    <property type="entry name" value="Sho1_SH3"/>
</dbReference>
<feature type="transmembrane region" description="Helical" evidence="15">
    <location>
        <begin position="42"/>
        <end position="63"/>
    </location>
</feature>
<keyword evidence="6 14" id="KW-0728">SH3 domain</keyword>
<keyword evidence="8 15" id="KW-0812">Transmembrane</keyword>
<dbReference type="GO" id="GO:0005886">
    <property type="term" value="C:plasma membrane"/>
    <property type="evidence" value="ECO:0007669"/>
    <property type="project" value="UniProtKB-SubCell"/>
</dbReference>
<dbReference type="EMBL" id="CP014584">
    <property type="protein sequence ID" value="ANZ74482.1"/>
    <property type="molecule type" value="Genomic_DNA"/>
</dbReference>
<evidence type="ECO:0000256" key="12">
    <source>
        <dbReference type="ARBA" id="ARBA00029697"/>
    </source>
</evidence>
<dbReference type="Gene3D" id="2.30.30.40">
    <property type="entry name" value="SH3 Domains"/>
    <property type="match status" value="1"/>
</dbReference>
<dbReference type="SMART" id="SM00326">
    <property type="entry name" value="SH3"/>
    <property type="match status" value="1"/>
</dbReference>
<evidence type="ECO:0000256" key="6">
    <source>
        <dbReference type="ARBA" id="ARBA00022443"/>
    </source>
</evidence>
<evidence type="ECO:0000313" key="17">
    <source>
        <dbReference type="EMBL" id="ANZ74482.1"/>
    </source>
</evidence>
<dbReference type="Proteomes" id="UP000094565">
    <property type="component" value="Chromosome 1"/>
</dbReference>
<protein>
    <recommendedName>
        <fullName evidence="5">High osmolarity signaling protein SHO1</fullName>
    </recommendedName>
    <alternativeName>
        <fullName evidence="4">High osmolarity signaling protein sho1</fullName>
    </alternativeName>
    <alternativeName>
        <fullName evidence="12 13">Osmosensor SHO1</fullName>
    </alternativeName>
</protein>
<evidence type="ECO:0000256" key="14">
    <source>
        <dbReference type="PROSITE-ProRule" id="PRU00192"/>
    </source>
</evidence>
<evidence type="ECO:0000259" key="16">
    <source>
        <dbReference type="PROSITE" id="PS50002"/>
    </source>
</evidence>
<dbReference type="PRINTS" id="PR00452">
    <property type="entry name" value="SH3DOMAIN"/>
</dbReference>
<evidence type="ECO:0000256" key="13">
    <source>
        <dbReference type="ARBA" id="ARBA00030785"/>
    </source>
</evidence>
<evidence type="ECO:0000256" key="8">
    <source>
        <dbReference type="ARBA" id="ARBA00022692"/>
    </source>
</evidence>
<dbReference type="PROSITE" id="PS50002">
    <property type="entry name" value="SH3"/>
    <property type="match status" value="1"/>
</dbReference>
<keyword evidence="11 15" id="KW-0472">Membrane</keyword>
<evidence type="ECO:0000256" key="9">
    <source>
        <dbReference type="ARBA" id="ARBA00022989"/>
    </source>
</evidence>
<feature type="domain" description="SH3" evidence="16">
    <location>
        <begin position="215"/>
        <end position="275"/>
    </location>
</feature>
<keyword evidence="9 15" id="KW-1133">Transmembrane helix</keyword>
<evidence type="ECO:0000256" key="4">
    <source>
        <dbReference type="ARBA" id="ARBA00016255"/>
    </source>
</evidence>
<evidence type="ECO:0000256" key="15">
    <source>
        <dbReference type="SAM" id="Phobius"/>
    </source>
</evidence>
<comment type="subcellular location">
    <subcellularLocation>
        <location evidence="1">Cell membrane</location>
        <topology evidence="1">Multi-pass membrane protein</topology>
    </subcellularLocation>
</comment>
<feature type="transmembrane region" description="Helical" evidence="15">
    <location>
        <begin position="69"/>
        <end position="89"/>
    </location>
</feature>
<dbReference type="InterPro" id="IPR036028">
    <property type="entry name" value="SH3-like_dom_sf"/>
</dbReference>
<evidence type="ECO:0000256" key="7">
    <source>
        <dbReference type="ARBA" id="ARBA00022475"/>
    </source>
</evidence>
<comment type="similarity">
    <text evidence="2">Belongs to the SHO1 family.</text>
</comment>
<dbReference type="InterPro" id="IPR001452">
    <property type="entry name" value="SH3_domain"/>
</dbReference>
<dbReference type="GO" id="GO:0030833">
    <property type="term" value="P:regulation of actin filament polymerization"/>
    <property type="evidence" value="ECO:0007669"/>
    <property type="project" value="TreeGrafter"/>
</dbReference>
<dbReference type="Pfam" id="PF00018">
    <property type="entry name" value="SH3_1"/>
    <property type="match status" value="1"/>
</dbReference>
<dbReference type="PANTHER" id="PTHR15735:SF20">
    <property type="entry name" value="HIGH OSMOLARITY SIGNALING PROTEIN SHO1"/>
    <property type="match status" value="1"/>
</dbReference>
<name>A0A1B2J912_PICPA</name>
<gene>
    <name evidence="17" type="primary">SHO1</name>
    <name evidence="17" type="ORF">ATY40_BA7501712</name>
</gene>
<evidence type="ECO:0000256" key="3">
    <source>
        <dbReference type="ARBA" id="ARBA00011175"/>
    </source>
</evidence>
<keyword evidence="18" id="KW-1185">Reference proteome</keyword>
<feature type="transmembrane region" description="Helical" evidence="15">
    <location>
        <begin position="12"/>
        <end position="35"/>
    </location>
</feature>
<dbReference type="PANTHER" id="PTHR15735">
    <property type="entry name" value="FCH AND DOUBLE SH3 DOMAINS PROTEIN"/>
    <property type="match status" value="1"/>
</dbReference>
<dbReference type="CDD" id="cd11855">
    <property type="entry name" value="SH3_Sho1p"/>
    <property type="match status" value="1"/>
</dbReference>
<evidence type="ECO:0000256" key="10">
    <source>
        <dbReference type="ARBA" id="ARBA00023016"/>
    </source>
</evidence>
<evidence type="ECO:0000256" key="5">
    <source>
        <dbReference type="ARBA" id="ARBA00017350"/>
    </source>
</evidence>
<reference evidence="17 18" key="1">
    <citation type="submission" date="2016-02" db="EMBL/GenBank/DDBJ databases">
        <title>Comparative genomic and transcriptomic foundation for Pichia pastoris.</title>
        <authorList>
            <person name="Love K.R."/>
            <person name="Shah K.A."/>
            <person name="Whittaker C.A."/>
            <person name="Wu J."/>
            <person name="Bartlett M.C."/>
            <person name="Ma D."/>
            <person name="Leeson R.L."/>
            <person name="Priest M."/>
            <person name="Young S.K."/>
            <person name="Love J.C."/>
        </authorList>
    </citation>
    <scope>NUCLEOTIDE SEQUENCE [LARGE SCALE GENOMIC DNA]</scope>
    <source>
        <strain evidence="17 18">ATCC 28485</strain>
    </source>
</reference>
<sequence>MSIRNIINDPFATGSLSLAVISWIITFISSIVADVQGSFPKLTWWGIVFELFVIIFLAVLYIVDDIQPHRLSIVGFLAIATVYTTNSANSLVYSNTSAKNCAAAGSILLSMINLIWLFYYGTDIANSVLVAKVFGKVAPGFSTGRNGVHLALHEKQGSNPFTTPQPNRTYTPNDINNTNTNYMSSGQLTGLEKGVDSNAYGNHDDSDDELSADDHYPITVRALYNYDANPEDINELSLKQGEVFKVKDTAGKWWQAKKQSGELGICPSNYVETLH</sequence>
<dbReference type="OrthoDB" id="5983572at2759"/>
<evidence type="ECO:0000256" key="11">
    <source>
        <dbReference type="ARBA" id="ARBA00023136"/>
    </source>
</evidence>